<reference evidence="5 6" key="1">
    <citation type="submission" date="2019-12" db="EMBL/GenBank/DDBJ databases">
        <title>Genomic-based taxomic classification of the family Erythrobacteraceae.</title>
        <authorList>
            <person name="Xu L."/>
        </authorList>
    </citation>
    <scope>NUCLEOTIDE SEQUENCE [LARGE SCALE GENOMIC DNA]</scope>
    <source>
        <strain evidence="5 6">DSM 16225</strain>
    </source>
</reference>
<dbReference type="Proteomes" id="UP000444185">
    <property type="component" value="Unassembled WGS sequence"/>
</dbReference>
<feature type="compositionally biased region" description="Basic and acidic residues" evidence="4">
    <location>
        <begin position="559"/>
        <end position="569"/>
    </location>
</feature>
<feature type="region of interest" description="Disordered" evidence="4">
    <location>
        <begin position="554"/>
        <end position="595"/>
    </location>
</feature>
<dbReference type="PANTHER" id="PTHR47234">
    <property type="match status" value="1"/>
</dbReference>
<sequence>MAEEQDPRAQPQPDMEEMAVPPSASDTIVVEGTRIRGQLFVEEKPIAEFSEQDIAAFGASSIADVIAAIEPATSSGARSSRGGGQPVFLINGIRVSSFREFRSYPPEAVQKVEVFPEETAQRFGYSADQRVVNIILKPNFQSVSAEVEYEGPDRGGFTRNEQELTYLRIGEKGRLNFNLDFEDSSLLTEAERGLTVDGGFPGEEQFRSLRADTMSGEGTINYARAFVESGLSLSLNGTYNHSESLSLSGLSNDGTVPLERRGDVDTISVGGTLSRPIGDWNAVFTNDTVRSLSTTEIDRFDGSGFDVAESRTWTIANDLTLTGYPIALPAGDISVTFKTGVDWRQIASEDTRSATDIELTRRRFDANTTLSVPIAERGGAWGAIGGVSLSLSSGIEDLSDFGTLANWSAGINWQPTDTLGFSATRIWREVAPSLTSLGSPRIDEFNVPVFDYATGDTVLATLVTGGNPDLRAETQADWKFSANWELPFWENARLQADYGINRSRDVTASPGFSAAFEEAFPDRVTRGTAGELLAIDRRPLTLYETRSRVLSFGLNTRGEIGKTPERPERGAQGNGGPPQGRPGGPGGGPGMGFDPARMEAMRETFCKAPEGETPDLSAIPEMFRSRLLDANGNPDPEKIAAARARFCGAEADQRSQQFTAMREAICAEPPKLDGLPEEVLARLKDENGEIDPEKVKAMRERMCSAQAAQGEGQPQQGGPRRGGGGFGRFGGDPSDTRPRYFLSLNHNIVLENEVLLAENGPLFDQLAGDVLGGGAISQHSSRLEGGLFWQGYGLRLTGRYIGEAELLGGDLPGSSDLFFSDLATFDIRLFADLGEVFKKEDGWMKGLRVSVLADNVFDARRTVTDENGDTPRAYDPLRIDPVGRYLGVDIRKAF</sequence>
<dbReference type="GO" id="GO:0009279">
    <property type="term" value="C:cell outer membrane"/>
    <property type="evidence" value="ECO:0007669"/>
    <property type="project" value="UniProtKB-SubCell"/>
</dbReference>
<dbReference type="EMBL" id="WTYF01000004">
    <property type="protein sequence ID" value="MXO51168.1"/>
    <property type="molecule type" value="Genomic_DNA"/>
</dbReference>
<feature type="compositionally biased region" description="Low complexity" evidence="4">
    <location>
        <begin position="705"/>
        <end position="718"/>
    </location>
</feature>
<evidence type="ECO:0000313" key="5">
    <source>
        <dbReference type="EMBL" id="MXO51168.1"/>
    </source>
</evidence>
<keyword evidence="2" id="KW-0472">Membrane</keyword>
<keyword evidence="6" id="KW-1185">Reference proteome</keyword>
<dbReference type="SUPFAM" id="SSF56935">
    <property type="entry name" value="Porins"/>
    <property type="match status" value="1"/>
</dbReference>
<dbReference type="OrthoDB" id="7224136at2"/>
<dbReference type="Gene3D" id="2.170.130.10">
    <property type="entry name" value="TonB-dependent receptor, plug domain"/>
    <property type="match status" value="1"/>
</dbReference>
<comment type="caution">
    <text evidence="5">The sequence shown here is derived from an EMBL/GenBank/DDBJ whole genome shotgun (WGS) entry which is preliminary data.</text>
</comment>
<feature type="region of interest" description="Disordered" evidence="4">
    <location>
        <begin position="1"/>
        <end position="25"/>
    </location>
</feature>
<dbReference type="Gene3D" id="2.40.170.20">
    <property type="entry name" value="TonB-dependent receptor, beta-barrel domain"/>
    <property type="match status" value="1"/>
</dbReference>
<gene>
    <name evidence="5" type="ORF">GRI42_07605</name>
</gene>
<evidence type="ECO:0000256" key="3">
    <source>
        <dbReference type="ARBA" id="ARBA00023237"/>
    </source>
</evidence>
<proteinExistence type="predicted"/>
<dbReference type="AlphaFoldDB" id="A0A844Y227"/>
<keyword evidence="3" id="KW-0998">Cell outer membrane</keyword>
<evidence type="ECO:0000256" key="1">
    <source>
        <dbReference type="ARBA" id="ARBA00004442"/>
    </source>
</evidence>
<accession>A0A844Y227</accession>
<evidence type="ECO:0000256" key="2">
    <source>
        <dbReference type="ARBA" id="ARBA00023136"/>
    </source>
</evidence>
<feature type="region of interest" description="Disordered" evidence="4">
    <location>
        <begin position="704"/>
        <end position="730"/>
    </location>
</feature>
<dbReference type="InterPro" id="IPR036942">
    <property type="entry name" value="Beta-barrel_TonB_sf"/>
</dbReference>
<evidence type="ECO:0000313" key="6">
    <source>
        <dbReference type="Proteomes" id="UP000444185"/>
    </source>
</evidence>
<name>A0A844Y227_9SPHN</name>
<evidence type="ECO:0008006" key="7">
    <source>
        <dbReference type="Google" id="ProtNLM"/>
    </source>
</evidence>
<dbReference type="InterPro" id="IPR037066">
    <property type="entry name" value="Plug_dom_sf"/>
</dbReference>
<dbReference type="RefSeq" id="WP_160607715.1">
    <property type="nucleotide sequence ID" value="NZ_WTYF01000004.1"/>
</dbReference>
<comment type="subcellular location">
    <subcellularLocation>
        <location evidence="1">Cell outer membrane</location>
    </subcellularLocation>
</comment>
<dbReference type="PANTHER" id="PTHR47234:SF3">
    <property type="entry name" value="SECRETIN_TONB SHORT N-TERMINAL DOMAIN-CONTAINING PROTEIN"/>
    <property type="match status" value="1"/>
</dbReference>
<feature type="compositionally biased region" description="Gly residues" evidence="4">
    <location>
        <begin position="572"/>
        <end position="591"/>
    </location>
</feature>
<protein>
    <recommendedName>
        <fullName evidence="7">TonB-dependent receptor</fullName>
    </recommendedName>
</protein>
<evidence type="ECO:0000256" key="4">
    <source>
        <dbReference type="SAM" id="MobiDB-lite"/>
    </source>
</evidence>
<feature type="compositionally biased region" description="Gly residues" evidence="4">
    <location>
        <begin position="719"/>
        <end position="730"/>
    </location>
</feature>
<organism evidence="5 6">
    <name type="scientific">Qipengyuania gaetbuli</name>
    <dbReference type="NCBI Taxonomy" id="266952"/>
    <lineage>
        <taxon>Bacteria</taxon>
        <taxon>Pseudomonadati</taxon>
        <taxon>Pseudomonadota</taxon>
        <taxon>Alphaproteobacteria</taxon>
        <taxon>Sphingomonadales</taxon>
        <taxon>Erythrobacteraceae</taxon>
        <taxon>Qipengyuania</taxon>
    </lineage>
</organism>